<evidence type="ECO:0000313" key="4">
    <source>
        <dbReference type="Proteomes" id="UP000765509"/>
    </source>
</evidence>
<dbReference type="InterPro" id="IPR043502">
    <property type="entry name" value="DNA/RNA_pol_sf"/>
</dbReference>
<dbReference type="OrthoDB" id="2286242at2759"/>
<name>A0A9Q3FHF7_9BASI</name>
<feature type="domain" description="Reverse transcriptase/retrotransposon-derived protein RNase H-like" evidence="2">
    <location>
        <begin position="25"/>
        <end position="126"/>
    </location>
</feature>
<reference evidence="3" key="1">
    <citation type="submission" date="2021-03" db="EMBL/GenBank/DDBJ databases">
        <title>Draft genome sequence of rust myrtle Austropuccinia psidii MF-1, a brazilian biotype.</title>
        <authorList>
            <person name="Quecine M.C."/>
            <person name="Pachon D.M.R."/>
            <person name="Bonatelli M.L."/>
            <person name="Correr F.H."/>
            <person name="Franceschini L.M."/>
            <person name="Leite T.F."/>
            <person name="Margarido G.R.A."/>
            <person name="Almeida C.A."/>
            <person name="Ferrarezi J.A."/>
            <person name="Labate C.A."/>
        </authorList>
    </citation>
    <scope>NUCLEOTIDE SEQUENCE</scope>
    <source>
        <strain evidence="3">MF-1</strain>
    </source>
</reference>
<dbReference type="Pfam" id="PF17919">
    <property type="entry name" value="RT_RNaseH_2"/>
    <property type="match status" value="1"/>
</dbReference>
<organism evidence="3 4">
    <name type="scientific">Austropuccinia psidii MF-1</name>
    <dbReference type="NCBI Taxonomy" id="1389203"/>
    <lineage>
        <taxon>Eukaryota</taxon>
        <taxon>Fungi</taxon>
        <taxon>Dikarya</taxon>
        <taxon>Basidiomycota</taxon>
        <taxon>Pucciniomycotina</taxon>
        <taxon>Pucciniomycetes</taxon>
        <taxon>Pucciniales</taxon>
        <taxon>Sphaerophragmiaceae</taxon>
        <taxon>Austropuccinia</taxon>
    </lineage>
</organism>
<keyword evidence="4" id="KW-1185">Reference proteome</keyword>
<evidence type="ECO:0000313" key="3">
    <source>
        <dbReference type="EMBL" id="MBW0539204.1"/>
    </source>
</evidence>
<comment type="caution">
    <text evidence="3">The sequence shown here is derived from an EMBL/GenBank/DDBJ whole genome shotgun (WGS) entry which is preliminary data.</text>
</comment>
<dbReference type="InterPro" id="IPR050951">
    <property type="entry name" value="Retrovirus_Pol_polyprotein"/>
</dbReference>
<dbReference type="Proteomes" id="UP000765509">
    <property type="component" value="Unassembled WGS sequence"/>
</dbReference>
<dbReference type="InterPro" id="IPR041577">
    <property type="entry name" value="RT_RNaseH_2"/>
</dbReference>
<protein>
    <recommendedName>
        <fullName evidence="2">Reverse transcriptase/retrotransposon-derived protein RNase H-like domain-containing protein</fullName>
    </recommendedName>
</protein>
<gene>
    <name evidence="3" type="ORF">O181_078919</name>
</gene>
<dbReference type="AlphaFoldDB" id="A0A9Q3FHF7"/>
<sequence>MFIQNFSQIAATLRVLMVDDVEWEWNPKCDEAFKKLRKIVVEEIKLKNLDYEKGAGKIKLAVDSSYIAAGAILTQEDKEGKDRTVLYKSITFSRLEYKYSKPKLELCGVAKMLKKLWEVLWGQTFELKVDAKDLIEMINSPFLPTSLMTRWVTFIQFFSFD</sequence>
<dbReference type="EMBL" id="AVOT02043796">
    <property type="protein sequence ID" value="MBW0539204.1"/>
    <property type="molecule type" value="Genomic_DNA"/>
</dbReference>
<proteinExistence type="predicted"/>
<accession>A0A9Q3FHF7</accession>
<evidence type="ECO:0000256" key="1">
    <source>
        <dbReference type="ARBA" id="ARBA00023268"/>
    </source>
</evidence>
<dbReference type="Gene3D" id="3.30.70.270">
    <property type="match status" value="1"/>
</dbReference>
<evidence type="ECO:0000259" key="2">
    <source>
        <dbReference type="Pfam" id="PF17919"/>
    </source>
</evidence>
<dbReference type="GO" id="GO:0003824">
    <property type="term" value="F:catalytic activity"/>
    <property type="evidence" value="ECO:0007669"/>
    <property type="project" value="UniProtKB-KW"/>
</dbReference>
<dbReference type="PANTHER" id="PTHR37984:SF5">
    <property type="entry name" value="PROTEIN NYNRIN-LIKE"/>
    <property type="match status" value="1"/>
</dbReference>
<dbReference type="PANTHER" id="PTHR37984">
    <property type="entry name" value="PROTEIN CBG26694"/>
    <property type="match status" value="1"/>
</dbReference>
<dbReference type="InterPro" id="IPR043128">
    <property type="entry name" value="Rev_trsase/Diguanyl_cyclase"/>
</dbReference>
<keyword evidence="1" id="KW-0511">Multifunctional enzyme</keyword>
<dbReference type="SUPFAM" id="SSF56672">
    <property type="entry name" value="DNA/RNA polymerases"/>
    <property type="match status" value="1"/>
</dbReference>